<protein>
    <submittedName>
        <fullName evidence="2">Uncharacterized protein</fullName>
    </submittedName>
</protein>
<feature type="transmembrane region" description="Helical" evidence="1">
    <location>
        <begin position="6"/>
        <end position="32"/>
    </location>
</feature>
<keyword evidence="1" id="KW-1133">Transmembrane helix</keyword>
<keyword evidence="1" id="KW-0812">Transmembrane</keyword>
<keyword evidence="1" id="KW-0472">Membrane</keyword>
<reference evidence="2 3" key="1">
    <citation type="submission" date="2017-07" db="EMBL/GenBank/DDBJ databases">
        <title>Paenibacillus herberti R33 genome sequencing and assembly.</title>
        <authorList>
            <person name="Su W."/>
        </authorList>
    </citation>
    <scope>NUCLEOTIDE SEQUENCE [LARGE SCALE GENOMIC DNA]</scope>
    <source>
        <strain evidence="2 3">R33</strain>
    </source>
</reference>
<name>A0A229NZL7_9BACL</name>
<evidence type="ECO:0000256" key="1">
    <source>
        <dbReference type="SAM" id="Phobius"/>
    </source>
</evidence>
<accession>A0A229NZL7</accession>
<proteinExistence type="predicted"/>
<dbReference type="RefSeq" id="WP_089522023.1">
    <property type="nucleotide sequence ID" value="NZ_NMUQ01000001.1"/>
</dbReference>
<comment type="caution">
    <text evidence="2">The sequence shown here is derived from an EMBL/GenBank/DDBJ whole genome shotgun (WGS) entry which is preliminary data.</text>
</comment>
<organism evidence="2 3">
    <name type="scientific">Paenibacillus herberti</name>
    <dbReference type="NCBI Taxonomy" id="1619309"/>
    <lineage>
        <taxon>Bacteria</taxon>
        <taxon>Bacillati</taxon>
        <taxon>Bacillota</taxon>
        <taxon>Bacilli</taxon>
        <taxon>Bacillales</taxon>
        <taxon>Paenibacillaceae</taxon>
        <taxon>Paenibacillus</taxon>
    </lineage>
</organism>
<evidence type="ECO:0000313" key="3">
    <source>
        <dbReference type="Proteomes" id="UP000215145"/>
    </source>
</evidence>
<dbReference type="EMBL" id="NMUQ01000001">
    <property type="protein sequence ID" value="OXM15204.1"/>
    <property type="molecule type" value="Genomic_DNA"/>
</dbReference>
<sequence length="73" mass="8026">MLLLKVLLVVLITALFAALLVLLLIVLLALLLRSSANGTQSSYLAHSRWILSVTELRNAIRSSTRLFGTFSTQ</sequence>
<dbReference type="AlphaFoldDB" id="A0A229NZL7"/>
<evidence type="ECO:0000313" key="2">
    <source>
        <dbReference type="EMBL" id="OXM15204.1"/>
    </source>
</evidence>
<keyword evidence="3" id="KW-1185">Reference proteome</keyword>
<gene>
    <name evidence="2" type="ORF">CGZ75_00170</name>
</gene>
<dbReference type="Proteomes" id="UP000215145">
    <property type="component" value="Unassembled WGS sequence"/>
</dbReference>